<reference evidence="1 2" key="1">
    <citation type="submission" date="2017-01" db="EMBL/GenBank/DDBJ databases">
        <title>A new Hymenobacter.</title>
        <authorList>
            <person name="Liang Y."/>
            <person name="Feng F."/>
        </authorList>
    </citation>
    <scope>NUCLEOTIDE SEQUENCE [LARGE SCALE GENOMIC DNA]</scope>
    <source>
        <strain evidence="1">MIMBbqt21</strain>
    </source>
</reference>
<dbReference type="RefSeq" id="WP_086594029.1">
    <property type="nucleotide sequence ID" value="NZ_MTSE01000004.1"/>
</dbReference>
<name>A0A243WFE0_9BACT</name>
<organism evidence="1 2">
    <name type="scientific">Hymenobacter crusticola</name>
    <dbReference type="NCBI Taxonomy" id="1770526"/>
    <lineage>
        <taxon>Bacteria</taxon>
        <taxon>Pseudomonadati</taxon>
        <taxon>Bacteroidota</taxon>
        <taxon>Cytophagia</taxon>
        <taxon>Cytophagales</taxon>
        <taxon>Hymenobacteraceae</taxon>
        <taxon>Hymenobacter</taxon>
    </lineage>
</organism>
<dbReference type="Proteomes" id="UP000194873">
    <property type="component" value="Unassembled WGS sequence"/>
</dbReference>
<evidence type="ECO:0000313" key="2">
    <source>
        <dbReference type="Proteomes" id="UP000194873"/>
    </source>
</evidence>
<keyword evidence="2" id="KW-1185">Reference proteome</keyword>
<comment type="caution">
    <text evidence="1">The sequence shown here is derived from an EMBL/GenBank/DDBJ whole genome shotgun (WGS) entry which is preliminary data.</text>
</comment>
<sequence length="98" mass="10797">MVVAPACRDARMLTVGPECNVRATVRDLTALDGCGFVLELPNGVRLSPDAQVWEGFTPYEGQQVMIRFQEINRSTTCQVGRPVHISCITEIQPTSGQY</sequence>
<proteinExistence type="predicted"/>
<accession>A0A243WFE0</accession>
<dbReference type="OrthoDB" id="1123393at2"/>
<dbReference type="EMBL" id="MTSE01000004">
    <property type="protein sequence ID" value="OUJ74179.1"/>
    <property type="molecule type" value="Genomic_DNA"/>
</dbReference>
<protein>
    <submittedName>
        <fullName evidence="1">Uncharacterized protein</fullName>
    </submittedName>
</protein>
<evidence type="ECO:0000313" key="1">
    <source>
        <dbReference type="EMBL" id="OUJ74179.1"/>
    </source>
</evidence>
<gene>
    <name evidence="1" type="ORF">BXP70_10610</name>
</gene>
<dbReference type="AlphaFoldDB" id="A0A243WFE0"/>